<name>A0ABW4UUC5_9BACL</name>
<dbReference type="RefSeq" id="WP_204824703.1">
    <property type="nucleotide sequence ID" value="NZ_JBHUGF010000010.1"/>
</dbReference>
<keyword evidence="3" id="KW-1185">Reference proteome</keyword>
<sequence length="286" mass="33528">MEVSPVILSAVISAAIAIITLIISTSITLRKNIHEERSYFEKSLKEKLENIYLPLNLDIASRKIEEQLIKESNQELVHRYGYLLSPELLDELKDLIHIERNQEDYVDTEEYMALRSNVIEGFKKEFAMLQELYNSHFESYRQKYTATNFLKIKNIVLKICITISLVIYLTAMTLFAYEYFNSKPRMIENPILNAIIVFMMSITLFTTGLGIGTIVLKFLNWLENRVGKIKRAYKFDDKVPTTGDYLCEACKKVKRKIQHTTFGYCEDHTMKQKWKSIFTFGLWKRI</sequence>
<dbReference type="Proteomes" id="UP001597403">
    <property type="component" value="Unassembled WGS sequence"/>
</dbReference>
<evidence type="ECO:0000256" key="1">
    <source>
        <dbReference type="SAM" id="Phobius"/>
    </source>
</evidence>
<dbReference type="EMBL" id="JBHUGF010000010">
    <property type="protein sequence ID" value="MFD1991067.1"/>
    <property type="molecule type" value="Genomic_DNA"/>
</dbReference>
<organism evidence="2 3">
    <name type="scientific">Paenibacillus nicotianae</name>
    <dbReference type="NCBI Taxonomy" id="1526551"/>
    <lineage>
        <taxon>Bacteria</taxon>
        <taxon>Bacillati</taxon>
        <taxon>Bacillota</taxon>
        <taxon>Bacilli</taxon>
        <taxon>Bacillales</taxon>
        <taxon>Paenibacillaceae</taxon>
        <taxon>Paenibacillus</taxon>
    </lineage>
</organism>
<keyword evidence="1" id="KW-1133">Transmembrane helix</keyword>
<reference evidence="3" key="1">
    <citation type="journal article" date="2019" name="Int. J. Syst. Evol. Microbiol.">
        <title>The Global Catalogue of Microorganisms (GCM) 10K type strain sequencing project: providing services to taxonomists for standard genome sequencing and annotation.</title>
        <authorList>
            <consortium name="The Broad Institute Genomics Platform"/>
            <consortium name="The Broad Institute Genome Sequencing Center for Infectious Disease"/>
            <person name="Wu L."/>
            <person name="Ma J."/>
        </authorList>
    </citation>
    <scope>NUCLEOTIDE SEQUENCE [LARGE SCALE GENOMIC DNA]</scope>
    <source>
        <strain evidence="3">CGMCC 1.15067</strain>
    </source>
</reference>
<accession>A0ABW4UUC5</accession>
<evidence type="ECO:0000313" key="2">
    <source>
        <dbReference type="EMBL" id="MFD1991067.1"/>
    </source>
</evidence>
<feature type="transmembrane region" description="Helical" evidence="1">
    <location>
        <begin position="191"/>
        <end position="219"/>
    </location>
</feature>
<comment type="caution">
    <text evidence="2">The sequence shown here is derived from an EMBL/GenBank/DDBJ whole genome shotgun (WGS) entry which is preliminary data.</text>
</comment>
<evidence type="ECO:0000313" key="3">
    <source>
        <dbReference type="Proteomes" id="UP001597403"/>
    </source>
</evidence>
<feature type="transmembrane region" description="Helical" evidence="1">
    <location>
        <begin position="6"/>
        <end position="29"/>
    </location>
</feature>
<protein>
    <submittedName>
        <fullName evidence="2">Uncharacterized protein</fullName>
    </submittedName>
</protein>
<gene>
    <name evidence="2" type="ORF">ACFSGI_13915</name>
</gene>
<proteinExistence type="predicted"/>
<feature type="transmembrane region" description="Helical" evidence="1">
    <location>
        <begin position="155"/>
        <end position="179"/>
    </location>
</feature>
<keyword evidence="1" id="KW-0472">Membrane</keyword>
<keyword evidence="1" id="KW-0812">Transmembrane</keyword>